<keyword evidence="1" id="KW-0507">mRNA processing</keyword>
<evidence type="ECO:0000313" key="5">
    <source>
        <dbReference type="Proteomes" id="UP001174677"/>
    </source>
</evidence>
<dbReference type="Pfam" id="PF01805">
    <property type="entry name" value="Surp"/>
    <property type="match status" value="1"/>
</dbReference>
<feature type="compositionally biased region" description="Basic residues" evidence="2">
    <location>
        <begin position="999"/>
        <end position="1009"/>
    </location>
</feature>
<dbReference type="Pfam" id="PF07713">
    <property type="entry name" value="DUF1604"/>
    <property type="match status" value="1"/>
</dbReference>
<feature type="region of interest" description="Disordered" evidence="2">
    <location>
        <begin position="132"/>
        <end position="152"/>
    </location>
</feature>
<dbReference type="InterPro" id="IPR035967">
    <property type="entry name" value="SWAP/Surp_sf"/>
</dbReference>
<reference evidence="4" key="1">
    <citation type="journal article" date="2023" name="Plant Biotechnol. J.">
        <title>Chromosome-level wild Hevea brasiliensis genome provides new tools for genomic-assisted breeding and valuable loci to elevate rubber yield.</title>
        <authorList>
            <person name="Cheng H."/>
            <person name="Song X."/>
            <person name="Hu Y."/>
            <person name="Wu T."/>
            <person name="Yang Q."/>
            <person name="An Z."/>
            <person name="Feng S."/>
            <person name="Deng Z."/>
            <person name="Wu W."/>
            <person name="Zeng X."/>
            <person name="Tu M."/>
            <person name="Wang X."/>
            <person name="Huang H."/>
        </authorList>
    </citation>
    <scope>NUCLEOTIDE SEQUENCE</scope>
    <source>
        <strain evidence="4">MT/VB/25A 57/8</strain>
    </source>
</reference>
<feature type="compositionally biased region" description="Basic and acidic residues" evidence="2">
    <location>
        <begin position="1029"/>
        <end position="1048"/>
    </location>
</feature>
<feature type="compositionally biased region" description="Polar residues" evidence="2">
    <location>
        <begin position="909"/>
        <end position="925"/>
    </location>
</feature>
<proteinExistence type="predicted"/>
<dbReference type="InterPro" id="IPR000061">
    <property type="entry name" value="Surp"/>
</dbReference>
<evidence type="ECO:0000256" key="1">
    <source>
        <dbReference type="ARBA" id="ARBA00022664"/>
    </source>
</evidence>
<dbReference type="SUPFAM" id="SSF109905">
    <property type="entry name" value="Surp module (SWAP domain)"/>
    <property type="match status" value="1"/>
</dbReference>
<dbReference type="Proteomes" id="UP001174677">
    <property type="component" value="Chromosome 9"/>
</dbReference>
<feature type="compositionally biased region" description="Basic residues" evidence="2">
    <location>
        <begin position="1017"/>
        <end position="1028"/>
    </location>
</feature>
<feature type="domain" description="SURP motif" evidence="3">
    <location>
        <begin position="467"/>
        <end position="509"/>
    </location>
</feature>
<dbReference type="Pfam" id="PF26093">
    <property type="entry name" value="HTH_TGH"/>
    <property type="match status" value="1"/>
</dbReference>
<dbReference type="Gene3D" id="1.10.10.790">
    <property type="entry name" value="Surp module"/>
    <property type="match status" value="1"/>
</dbReference>
<name>A0ABQ9M3N8_HEVBR</name>
<comment type="caution">
    <text evidence="4">The sequence shown here is derived from an EMBL/GenBank/DDBJ whole genome shotgun (WGS) entry which is preliminary data.</text>
</comment>
<feature type="region of interest" description="Disordered" evidence="2">
    <location>
        <begin position="905"/>
        <end position="1055"/>
    </location>
</feature>
<organism evidence="4 5">
    <name type="scientific">Hevea brasiliensis</name>
    <name type="common">Para rubber tree</name>
    <name type="synonym">Siphonia brasiliensis</name>
    <dbReference type="NCBI Taxonomy" id="3981"/>
    <lineage>
        <taxon>Eukaryota</taxon>
        <taxon>Viridiplantae</taxon>
        <taxon>Streptophyta</taxon>
        <taxon>Embryophyta</taxon>
        <taxon>Tracheophyta</taxon>
        <taxon>Spermatophyta</taxon>
        <taxon>Magnoliopsida</taxon>
        <taxon>eudicotyledons</taxon>
        <taxon>Gunneridae</taxon>
        <taxon>Pentapetalae</taxon>
        <taxon>rosids</taxon>
        <taxon>fabids</taxon>
        <taxon>Malpighiales</taxon>
        <taxon>Euphorbiaceae</taxon>
        <taxon>Crotonoideae</taxon>
        <taxon>Micrandreae</taxon>
        <taxon>Hevea</taxon>
    </lineage>
</organism>
<dbReference type="SMART" id="SM00648">
    <property type="entry name" value="SWAP"/>
    <property type="match status" value="1"/>
</dbReference>
<gene>
    <name evidence="4" type="ORF">P3X46_017166</name>
</gene>
<evidence type="ECO:0000259" key="3">
    <source>
        <dbReference type="PROSITE" id="PS50128"/>
    </source>
</evidence>
<sequence length="1055" mass="118492">MDMDEEDFVFFGTPIEREEELTSRKKKAVAEASGHLRTLPSWKQEVRDEEGRRRLHGAFTGGFSAGYYNTVGSKEGWTPQSFTSSRKNRAEVKQQSILNFLDEDEKAELEGQSLGTSSQFDTFGFTAAEYARKQAEKEQQQRPSAIPGPVPDEILLPATESIGVKLLLKMGWRHGHSIKDLHANSQYDARREARKAFLAFSSDDAKAHCTKSETDARREARKAFLAFSSDDAKAHCTKSETDARREARKAFLAFSSDDAKAHCTKSETGEDYLGSVEQSINNDVQTSQSTPIFVLNPKQDMYGLGYDPYKHAPEFREKKRLRASDHRGPGNKKASLMRDGLFGFKSGKAAPGFGIGALEEYDAEDEDVYASAYDFEETFVQDQEVEEPPRPSTDHQPKLAWKEQGVLPGFRVASNSDYALERFDPPKIPKDFVPHHKFPGPLNADDKHTIPPPPEVLPPVDNNMKLLIEGVATLVARCGKLFEDLSREKNQSNPIFSFLNGGNGHDYYARKLWEERQKRNDQKNLALDGKLSTSVQTMTAETRGKILGERPLERSLKDFSSSVVSADVNLQFNLSDTFTKPASFGGLPAVEKPFKDDPAKQERFERFLKEKYQGGLRSIDYIGASNMSEAARAKERLDFEAAAEAIEKGKCNKESKFSTQQLEFSAGGGMQFTSAGLEQGKDAHAEDFMARKIYPKREEFQWRPLPVLCKRFDLIDPYMGKPPPPPRMRSKMDSLIFTSDSVKATKLEENVTANRDQVSLLQTDSQISKDVADGEKEVEVQVENVERPVDLYKAIFSDDSDDEIEAPTVNKGEDPEKKVEVAHTTLNRLIAGDFLESLGKELGLEVPPEVSYSMNKTRTSASKNESVIANAGNMNNLSVENMVSSTPNDYSLSARNKEVLYNQEGAEGTESQKNESIQGNPQGDSSRYVEPAPSDNRSGRTGFEKIAQEDRKVKSLPSRHRKRSSSSSDGERTRKSSRRHGYSSSYSYSDSSSDDQNRYHSRLKGRKKGSSREKSSSRKHSKHHKHRSRDSSGRSHFSTEKDRAESKREKRKWRD</sequence>
<evidence type="ECO:0000313" key="4">
    <source>
        <dbReference type="EMBL" id="KAJ9174102.1"/>
    </source>
</evidence>
<dbReference type="PANTHER" id="PTHR13384">
    <property type="entry name" value="G PATCH DOMAIN-CONTAINING PROTEIN 1"/>
    <property type="match status" value="1"/>
</dbReference>
<keyword evidence="5" id="KW-1185">Reference proteome</keyword>
<dbReference type="PROSITE" id="PS50128">
    <property type="entry name" value="SURP"/>
    <property type="match status" value="1"/>
</dbReference>
<protein>
    <recommendedName>
        <fullName evidence="3">SURP motif domain-containing protein</fullName>
    </recommendedName>
</protein>
<dbReference type="EMBL" id="JARPOI010000009">
    <property type="protein sequence ID" value="KAJ9174102.1"/>
    <property type="molecule type" value="Genomic_DNA"/>
</dbReference>
<feature type="compositionally biased region" description="Low complexity" evidence="2">
    <location>
        <begin position="982"/>
        <end position="991"/>
    </location>
</feature>
<dbReference type="InterPro" id="IPR011666">
    <property type="entry name" value="DUF1604"/>
</dbReference>
<feature type="compositionally biased region" description="Basic and acidic residues" evidence="2">
    <location>
        <begin position="942"/>
        <end position="953"/>
    </location>
</feature>
<evidence type="ECO:0000256" key="2">
    <source>
        <dbReference type="SAM" id="MobiDB-lite"/>
    </source>
</evidence>
<dbReference type="PANTHER" id="PTHR13384:SF19">
    <property type="entry name" value="G PATCH DOMAIN-CONTAINING PROTEIN 1"/>
    <property type="match status" value="1"/>
</dbReference>
<accession>A0ABQ9M3N8</accession>